<dbReference type="RefSeq" id="WP_090958768.1">
    <property type="nucleotide sequence ID" value="NZ_FOOA01000001.1"/>
</dbReference>
<name>A0A7W6BNX5_9HYPH</name>
<dbReference type="EMBL" id="JACIDO010000001">
    <property type="protein sequence ID" value="MBB3934222.1"/>
    <property type="molecule type" value="Genomic_DNA"/>
</dbReference>
<protein>
    <submittedName>
        <fullName evidence="3">CO/xanthine dehydrogenase Mo-binding subunit</fullName>
    </submittedName>
</protein>
<feature type="signal peptide" evidence="1">
    <location>
        <begin position="1"/>
        <end position="32"/>
    </location>
</feature>
<evidence type="ECO:0000259" key="2">
    <source>
        <dbReference type="SMART" id="SM01008"/>
    </source>
</evidence>
<dbReference type="Pfam" id="PF02738">
    <property type="entry name" value="MoCoBD_1"/>
    <property type="match status" value="1"/>
</dbReference>
<feature type="domain" description="Aldehyde oxidase/xanthine dehydrogenase a/b hammerhead" evidence="2">
    <location>
        <begin position="223"/>
        <end position="303"/>
    </location>
</feature>
<dbReference type="AlphaFoldDB" id="A0A7W6BNX5"/>
<evidence type="ECO:0000256" key="1">
    <source>
        <dbReference type="SAM" id="SignalP"/>
    </source>
</evidence>
<keyword evidence="1" id="KW-0732">Signal</keyword>
<dbReference type="InterPro" id="IPR006311">
    <property type="entry name" value="TAT_signal"/>
</dbReference>
<keyword evidence="4" id="KW-1185">Reference proteome</keyword>
<dbReference type="InterPro" id="IPR046867">
    <property type="entry name" value="AldOxase/xan_DH_MoCoBD2"/>
</dbReference>
<dbReference type="Gene3D" id="3.90.1170.50">
    <property type="entry name" value="Aldehyde oxidase/xanthine dehydrogenase, a/b hammerhead"/>
    <property type="match status" value="1"/>
</dbReference>
<evidence type="ECO:0000313" key="4">
    <source>
        <dbReference type="Proteomes" id="UP000531216"/>
    </source>
</evidence>
<dbReference type="Gene3D" id="3.30.365.10">
    <property type="entry name" value="Aldehyde oxidase/xanthine dehydrogenase, molybdopterin binding domain"/>
    <property type="match status" value="4"/>
</dbReference>
<feature type="chain" id="PRO_5031540028" evidence="1">
    <location>
        <begin position="33"/>
        <end position="755"/>
    </location>
</feature>
<proteinExistence type="predicted"/>
<dbReference type="Proteomes" id="UP000531216">
    <property type="component" value="Unassembled WGS sequence"/>
</dbReference>
<dbReference type="InterPro" id="IPR052516">
    <property type="entry name" value="N-heterocyclic_Hydroxylase"/>
</dbReference>
<gene>
    <name evidence="3" type="ORF">GGR05_000333</name>
</gene>
<dbReference type="InterPro" id="IPR012368">
    <property type="entry name" value="OxRdtase_Mopterin-bd_su_IorB"/>
</dbReference>
<organism evidence="3 4">
    <name type="scientific">Aureimonas phyllosphaerae</name>
    <dbReference type="NCBI Taxonomy" id="1166078"/>
    <lineage>
        <taxon>Bacteria</taxon>
        <taxon>Pseudomonadati</taxon>
        <taxon>Pseudomonadota</taxon>
        <taxon>Alphaproteobacteria</taxon>
        <taxon>Hyphomicrobiales</taxon>
        <taxon>Aurantimonadaceae</taxon>
        <taxon>Aureimonas</taxon>
    </lineage>
</organism>
<dbReference type="Pfam" id="PF20256">
    <property type="entry name" value="MoCoBD_2"/>
    <property type="match status" value="2"/>
</dbReference>
<dbReference type="PIRSF" id="PIRSF036389">
    <property type="entry name" value="IOR_B"/>
    <property type="match status" value="1"/>
</dbReference>
<dbReference type="InterPro" id="IPR000674">
    <property type="entry name" value="Ald_Oxase/Xan_DH_a/b"/>
</dbReference>
<dbReference type="OrthoDB" id="9767994at2"/>
<dbReference type="PANTHER" id="PTHR47495:SF1">
    <property type="entry name" value="BLL3820 PROTEIN"/>
    <property type="match status" value="1"/>
</dbReference>
<sequence length="755" mass="81401">MTRHDPHGLTRRSVLLGTGSLVLAFSMRGAFAQGTTSPGSETQNFQEVEEAAPDLPGSLKTNPNLESWLRIDADGRATVFTGKAELGQGIRTALLQIAAEELEMPFESLALVGPDTSESPNEGFTAGSHSVQDSGRAIRHVSAQVREILKGEAARRWGVAPDAVRAEAGAVIATDGRRVSYGELVSGDLIKGRAGPDAVLKPTVEFREMGRPRARIDIPGKVTGAPAYVQDMRPDGMVHGRVVRPPSPRARLVSVDSAPVEAMPGVLKVVRNGSFLGVLAEREWQAIKAMWTLSTLARWEEREDLPDASQLPDYLLSRPVTDGQVAEEGRTGTAGLTPFEARFTRPYQLHASIGPSCALAVLQDGVTTVWTHTQGVYPDQEAISEMLGVGVEAVRCIHVEGSGCYGHNGADDAAADAALLAQALPGRPVRLQWMREQEHAWEPFSPGMVTRVRAGTDASGTIQDWTYEVWSNTHNSRPGGAGALLPAQYLDRPFAPTIPTVRITPEGNGDRNSNPLYAFPNRDVVWHFIEEMPLRVSALRGLGAYMNVFSIENAMDELALKAGADPVEYRLRHMQDERARAVIERTAAMFGWKAGETPPAHHGYGFAFARYKNLAAYCAVAMEVMVEPDTGRVRMVRASTAVDAGEIVNPDGIANQVQGGIVQSASWTLYEAATFDRTRVTSVDWSTYPILRFDALPASIDVEVIPRPGDPFLGAGECSQGPGGAALANGIARAIGSRIYDLPLTRERIRAAVGV</sequence>
<dbReference type="InterPro" id="IPR008274">
    <property type="entry name" value="AldOxase/xan_DH_MoCoBD1"/>
</dbReference>
<evidence type="ECO:0000313" key="3">
    <source>
        <dbReference type="EMBL" id="MBB3934222.1"/>
    </source>
</evidence>
<reference evidence="3 4" key="1">
    <citation type="submission" date="2020-08" db="EMBL/GenBank/DDBJ databases">
        <title>Genomic Encyclopedia of Type Strains, Phase IV (KMG-IV): sequencing the most valuable type-strain genomes for metagenomic binning, comparative biology and taxonomic classification.</title>
        <authorList>
            <person name="Goeker M."/>
        </authorList>
    </citation>
    <scope>NUCLEOTIDE SEQUENCE [LARGE SCALE GENOMIC DNA]</scope>
    <source>
        <strain evidence="3 4">DSM 25024</strain>
    </source>
</reference>
<dbReference type="SMART" id="SM01008">
    <property type="entry name" value="Ald_Xan_dh_C"/>
    <property type="match status" value="1"/>
</dbReference>
<comment type="caution">
    <text evidence="3">The sequence shown here is derived from an EMBL/GenBank/DDBJ whole genome shotgun (WGS) entry which is preliminary data.</text>
</comment>
<dbReference type="SUPFAM" id="SSF56003">
    <property type="entry name" value="Molybdenum cofactor-binding domain"/>
    <property type="match status" value="2"/>
</dbReference>
<accession>A0A7W6BNX5</accession>
<dbReference type="PROSITE" id="PS51318">
    <property type="entry name" value="TAT"/>
    <property type="match status" value="1"/>
</dbReference>
<dbReference type="PANTHER" id="PTHR47495">
    <property type="entry name" value="ALDEHYDE DEHYDROGENASE"/>
    <property type="match status" value="1"/>
</dbReference>
<dbReference type="GO" id="GO:0016491">
    <property type="term" value="F:oxidoreductase activity"/>
    <property type="evidence" value="ECO:0007669"/>
    <property type="project" value="InterPro"/>
</dbReference>
<dbReference type="InterPro" id="IPR037165">
    <property type="entry name" value="AldOxase/xan_DH_Mopterin-bd_sf"/>
</dbReference>